<dbReference type="SUPFAM" id="SSF88723">
    <property type="entry name" value="PIN domain-like"/>
    <property type="match status" value="1"/>
</dbReference>
<organism evidence="1 2">
    <name type="scientific">Linnemannia gamsii</name>
    <dbReference type="NCBI Taxonomy" id="64522"/>
    <lineage>
        <taxon>Eukaryota</taxon>
        <taxon>Fungi</taxon>
        <taxon>Fungi incertae sedis</taxon>
        <taxon>Mucoromycota</taxon>
        <taxon>Mortierellomycotina</taxon>
        <taxon>Mortierellomycetes</taxon>
        <taxon>Mortierellales</taxon>
        <taxon>Mortierellaceae</taxon>
        <taxon>Linnemannia</taxon>
    </lineage>
</organism>
<sequence>MGLNEWFRFLRNKGYDPTILNQTTIANMETKRRRVDVLGVSYRVIRDVYSKNSHDRAHALMFKELSKYGSTSSLVLYIDGLQAEEKADTFAIREATRKQAVARCTTSLDTLETRIQNNQCIRKRHFTDVRTSLSSSFYWSLPCRKELVDFLRSAGLDARLCPTEADLAIAKDFEESDVAISGDSDMLAYAAITTLWRPISKGLILEYKIANLLLVLAVSRAQLTALAVVSKSDYGKNIFSLGPTTNYSVVKSIAGNGNIALATKKANFLCPQKLVGSGSKRFSVFWCGEKSLRVQERRKRYILGVSTDHIFEHRGEEGLSG</sequence>
<reference evidence="1" key="1">
    <citation type="journal article" date="2020" name="Fungal Divers.">
        <title>Resolving the Mortierellaceae phylogeny through synthesis of multi-gene phylogenetics and phylogenomics.</title>
        <authorList>
            <person name="Vandepol N."/>
            <person name="Liber J."/>
            <person name="Desiro A."/>
            <person name="Na H."/>
            <person name="Kennedy M."/>
            <person name="Barry K."/>
            <person name="Grigoriev I.V."/>
            <person name="Miller A.N."/>
            <person name="O'Donnell K."/>
            <person name="Stajich J.E."/>
            <person name="Bonito G."/>
        </authorList>
    </citation>
    <scope>NUCLEOTIDE SEQUENCE</scope>
    <source>
        <strain evidence="1">NVP60</strain>
    </source>
</reference>
<protein>
    <recommendedName>
        <fullName evidence="3">XPG-I domain-containing protein</fullName>
    </recommendedName>
</protein>
<evidence type="ECO:0008006" key="3">
    <source>
        <dbReference type="Google" id="ProtNLM"/>
    </source>
</evidence>
<dbReference type="OrthoDB" id="2433063at2759"/>
<dbReference type="EMBL" id="JAAAIN010001600">
    <property type="protein sequence ID" value="KAG0301666.1"/>
    <property type="molecule type" value="Genomic_DNA"/>
</dbReference>
<name>A0A9P6UH51_9FUNG</name>
<keyword evidence="2" id="KW-1185">Reference proteome</keyword>
<proteinExistence type="predicted"/>
<gene>
    <name evidence="1" type="ORF">BGZ97_002699</name>
</gene>
<dbReference type="InterPro" id="IPR029060">
    <property type="entry name" value="PIN-like_dom_sf"/>
</dbReference>
<dbReference type="Proteomes" id="UP000823405">
    <property type="component" value="Unassembled WGS sequence"/>
</dbReference>
<comment type="caution">
    <text evidence="1">The sequence shown here is derived from an EMBL/GenBank/DDBJ whole genome shotgun (WGS) entry which is preliminary data.</text>
</comment>
<evidence type="ECO:0000313" key="1">
    <source>
        <dbReference type="EMBL" id="KAG0301666.1"/>
    </source>
</evidence>
<dbReference type="Gene3D" id="3.40.50.1010">
    <property type="entry name" value="5'-nuclease"/>
    <property type="match status" value="1"/>
</dbReference>
<evidence type="ECO:0000313" key="2">
    <source>
        <dbReference type="Proteomes" id="UP000823405"/>
    </source>
</evidence>
<accession>A0A9P6UH51</accession>
<dbReference type="AlphaFoldDB" id="A0A9P6UH51"/>